<protein>
    <submittedName>
        <fullName evidence="6">Uncharacterized protein</fullName>
    </submittedName>
</protein>
<dbReference type="GO" id="GO:0030026">
    <property type="term" value="P:intracellular manganese ion homeostasis"/>
    <property type="evidence" value="ECO:0007669"/>
    <property type="project" value="InterPro"/>
</dbReference>
<dbReference type="Proteomes" id="UP000307602">
    <property type="component" value="Unassembled WGS sequence"/>
</dbReference>
<dbReference type="EMBL" id="SRSO01000002">
    <property type="protein sequence ID" value="TGV04323.1"/>
    <property type="molecule type" value="Genomic_DNA"/>
</dbReference>
<keyword evidence="3 5" id="KW-1133">Transmembrane helix</keyword>
<evidence type="ECO:0000256" key="4">
    <source>
        <dbReference type="ARBA" id="ARBA00023136"/>
    </source>
</evidence>
<sequence>MLGFFYSLNLLFPIQKHKNNLVLYLLLFIFIANPLQIYVWDYIGNFPANLFVWTSILASVGFIFIGLLKTYVTQTSKIKGIFETLSLGILAALVSYFVGDILESIITG</sequence>
<keyword evidence="4 5" id="KW-0472">Membrane</keyword>
<feature type="transmembrane region" description="Helical" evidence="5">
    <location>
        <begin position="21"/>
        <end position="40"/>
    </location>
</feature>
<evidence type="ECO:0000313" key="7">
    <source>
        <dbReference type="Proteomes" id="UP000307602"/>
    </source>
</evidence>
<organism evidence="6 7">
    <name type="scientific">Flavivirga rizhaonensis</name>
    <dbReference type="NCBI Taxonomy" id="2559571"/>
    <lineage>
        <taxon>Bacteria</taxon>
        <taxon>Pseudomonadati</taxon>
        <taxon>Bacteroidota</taxon>
        <taxon>Flavobacteriia</taxon>
        <taxon>Flavobacteriales</taxon>
        <taxon>Flavobacteriaceae</taxon>
        <taxon>Flavivirga</taxon>
    </lineage>
</organism>
<comment type="caution">
    <text evidence="6">The sequence shown here is derived from an EMBL/GenBank/DDBJ whole genome shotgun (WGS) entry which is preliminary data.</text>
</comment>
<evidence type="ECO:0000256" key="5">
    <source>
        <dbReference type="SAM" id="Phobius"/>
    </source>
</evidence>
<evidence type="ECO:0000256" key="2">
    <source>
        <dbReference type="ARBA" id="ARBA00022692"/>
    </source>
</evidence>
<evidence type="ECO:0000313" key="6">
    <source>
        <dbReference type="EMBL" id="TGV04323.1"/>
    </source>
</evidence>
<dbReference type="Pfam" id="PF01988">
    <property type="entry name" value="VIT1"/>
    <property type="match status" value="1"/>
</dbReference>
<accession>A0A4S1E1W0</accession>
<evidence type="ECO:0000256" key="1">
    <source>
        <dbReference type="ARBA" id="ARBA00004127"/>
    </source>
</evidence>
<dbReference type="GO" id="GO:0012505">
    <property type="term" value="C:endomembrane system"/>
    <property type="evidence" value="ECO:0007669"/>
    <property type="project" value="UniProtKB-SubCell"/>
</dbReference>
<dbReference type="OrthoDB" id="9781619at2"/>
<dbReference type="InterPro" id="IPR008217">
    <property type="entry name" value="Ccc1_fam"/>
</dbReference>
<dbReference type="AlphaFoldDB" id="A0A4S1E1W0"/>
<comment type="subcellular location">
    <subcellularLocation>
        <location evidence="1">Endomembrane system</location>
        <topology evidence="1">Multi-pass membrane protein</topology>
    </subcellularLocation>
</comment>
<reference evidence="6 7" key="1">
    <citation type="submission" date="2019-04" db="EMBL/GenBank/DDBJ databases">
        <authorList>
            <person name="Liu A."/>
        </authorList>
    </citation>
    <scope>NUCLEOTIDE SEQUENCE [LARGE SCALE GENOMIC DNA]</scope>
    <source>
        <strain evidence="6 7">RZ03</strain>
    </source>
</reference>
<keyword evidence="2 5" id="KW-0812">Transmembrane</keyword>
<name>A0A4S1E1W0_9FLAO</name>
<gene>
    <name evidence="6" type="ORF">EM932_02045</name>
</gene>
<feature type="transmembrane region" description="Helical" evidence="5">
    <location>
        <begin position="80"/>
        <end position="98"/>
    </location>
</feature>
<proteinExistence type="predicted"/>
<feature type="transmembrane region" description="Helical" evidence="5">
    <location>
        <begin position="46"/>
        <end position="68"/>
    </location>
</feature>
<evidence type="ECO:0000256" key="3">
    <source>
        <dbReference type="ARBA" id="ARBA00022989"/>
    </source>
</evidence>
<keyword evidence="7" id="KW-1185">Reference proteome</keyword>
<dbReference type="GO" id="GO:0005384">
    <property type="term" value="F:manganese ion transmembrane transporter activity"/>
    <property type="evidence" value="ECO:0007669"/>
    <property type="project" value="InterPro"/>
</dbReference>